<dbReference type="Proteomes" id="UP000271098">
    <property type="component" value="Unassembled WGS sequence"/>
</dbReference>
<proteinExistence type="predicted"/>
<keyword evidence="2" id="KW-1185">Reference proteome</keyword>
<dbReference type="EMBL" id="UYRT01079130">
    <property type="protein sequence ID" value="VDN20059.1"/>
    <property type="molecule type" value="Genomic_DNA"/>
</dbReference>
<dbReference type="WBParaSite" id="GPUH_0001222601-mRNA-1">
    <property type="protein sequence ID" value="GPUH_0001222601-mRNA-1"/>
    <property type="gene ID" value="GPUH_0001222601"/>
</dbReference>
<reference evidence="1 2" key="2">
    <citation type="submission" date="2018-11" db="EMBL/GenBank/DDBJ databases">
        <authorList>
            <consortium name="Pathogen Informatics"/>
        </authorList>
    </citation>
    <scope>NUCLEOTIDE SEQUENCE [LARGE SCALE GENOMIC DNA]</scope>
</reference>
<gene>
    <name evidence="1" type="ORF">GPUH_LOCUS12212</name>
</gene>
<evidence type="ECO:0000313" key="3">
    <source>
        <dbReference type="WBParaSite" id="GPUH_0001222601-mRNA-1"/>
    </source>
</evidence>
<dbReference type="AlphaFoldDB" id="A0A183DU21"/>
<protein>
    <submittedName>
        <fullName evidence="1 3">Uncharacterized protein</fullName>
    </submittedName>
</protein>
<reference evidence="3" key="1">
    <citation type="submission" date="2016-06" db="UniProtKB">
        <authorList>
            <consortium name="WormBaseParasite"/>
        </authorList>
    </citation>
    <scope>IDENTIFICATION</scope>
</reference>
<evidence type="ECO:0000313" key="2">
    <source>
        <dbReference type="Proteomes" id="UP000271098"/>
    </source>
</evidence>
<evidence type="ECO:0000313" key="1">
    <source>
        <dbReference type="EMBL" id="VDN20059.1"/>
    </source>
</evidence>
<sequence>MGKFRRARVRILSKLMTPEQLAVRQGYSMFRAEQHGQCQSSDVVAPRLVVEHSNEQASQQLEPERIIREFDEGRFSNETIAAEERSGRSRSKDDLVLLMALDFVLRDASVRERRQQSYVIKALTGEDVDLLAAENYLEKTIRLQNFDACTREQGQFCCRHISQLLEVRERKMATTMTAVMLKNLW</sequence>
<name>A0A183DU21_9BILA</name>
<organism evidence="3">
    <name type="scientific">Gongylonema pulchrum</name>
    <dbReference type="NCBI Taxonomy" id="637853"/>
    <lineage>
        <taxon>Eukaryota</taxon>
        <taxon>Metazoa</taxon>
        <taxon>Ecdysozoa</taxon>
        <taxon>Nematoda</taxon>
        <taxon>Chromadorea</taxon>
        <taxon>Rhabditida</taxon>
        <taxon>Spirurina</taxon>
        <taxon>Spiruromorpha</taxon>
        <taxon>Spiruroidea</taxon>
        <taxon>Gongylonematidae</taxon>
        <taxon>Gongylonema</taxon>
    </lineage>
</organism>
<accession>A0A183DU21</accession>